<feature type="transmembrane region" description="Helical" evidence="1">
    <location>
        <begin position="370"/>
        <end position="390"/>
    </location>
</feature>
<dbReference type="SUPFAM" id="SSF56300">
    <property type="entry name" value="Metallo-dependent phosphatases"/>
    <property type="match status" value="1"/>
</dbReference>
<dbReference type="Proteomes" id="UP000607653">
    <property type="component" value="Unassembled WGS sequence"/>
</dbReference>
<keyword evidence="1" id="KW-0812">Transmembrane</keyword>
<evidence type="ECO:0000313" key="4">
    <source>
        <dbReference type="Proteomes" id="UP000607653"/>
    </source>
</evidence>
<sequence>MHYANGNKTRCQDVLPEQMASCSDLNTTAFLERLIRLESPDLIVFTGDNIFYYAGNATASMDAAFGPAVSSRIPWAAVLGTHDRPSTLSSEEVMKHIVTMNGSLSQLNPPGYTIDGFGNYNLEVGGVEGSSLHNKSVLNLYFLDSGGTSDVPSIPGYDWIKLSQQLWFKITSDELEKAFRKEPEPQKESAPGLVYFHIPLPEYATVKSSNIVGVKQENVKSASMNSGFFTTMKERGDVKAVFTGHDHINDFCGNLMGIHLCYGGGFGYNGYGKEGWARRARVVLAALEQTDEGAWGAVSSIKTWKRLDDSDLSLVDSQVLWSNKEPPSTTNQTLTRRHHGHIITRMSMSGASPLLVCCHPWKTFAMCGCIFMWVGFVMCTCIFMWVRLWVASVGSGSGHQSKSSTGKS</sequence>
<dbReference type="PANTHER" id="PTHR32440:SF0">
    <property type="entry name" value="PHOSPHATASE DCR2-RELATED"/>
    <property type="match status" value="1"/>
</dbReference>
<keyword evidence="4" id="KW-1185">Reference proteome</keyword>
<feature type="domain" description="Calcineurin-like phosphoesterase" evidence="2">
    <location>
        <begin position="28"/>
        <end position="248"/>
    </location>
</feature>
<dbReference type="Pfam" id="PF00149">
    <property type="entry name" value="Metallophos"/>
    <property type="match status" value="1"/>
</dbReference>
<evidence type="ECO:0000313" key="3">
    <source>
        <dbReference type="EMBL" id="DAD29492.1"/>
    </source>
</evidence>
<keyword evidence="1" id="KW-0472">Membrane</keyword>
<organism evidence="3 4">
    <name type="scientific">Nelumbo nucifera</name>
    <name type="common">Sacred lotus</name>
    <dbReference type="NCBI Taxonomy" id="4432"/>
    <lineage>
        <taxon>Eukaryota</taxon>
        <taxon>Viridiplantae</taxon>
        <taxon>Streptophyta</taxon>
        <taxon>Embryophyta</taxon>
        <taxon>Tracheophyta</taxon>
        <taxon>Spermatophyta</taxon>
        <taxon>Magnoliopsida</taxon>
        <taxon>Proteales</taxon>
        <taxon>Nelumbonaceae</taxon>
        <taxon>Nelumbo</taxon>
    </lineage>
</organism>
<dbReference type="EMBL" id="DUZY01000002">
    <property type="protein sequence ID" value="DAD29492.1"/>
    <property type="molecule type" value="Genomic_DNA"/>
</dbReference>
<comment type="caution">
    <text evidence="3">The sequence shown here is derived from an EMBL/GenBank/DDBJ whole genome shotgun (WGS) entry which is preliminary data.</text>
</comment>
<protein>
    <recommendedName>
        <fullName evidence="2">Calcineurin-like phosphoesterase domain-containing protein</fullName>
    </recommendedName>
</protein>
<proteinExistence type="predicted"/>
<dbReference type="PANTHER" id="PTHR32440">
    <property type="entry name" value="PHOSPHATASE DCR2-RELATED-RELATED"/>
    <property type="match status" value="1"/>
</dbReference>
<keyword evidence="1" id="KW-1133">Transmembrane helix</keyword>
<accession>A0A822YB17</accession>
<dbReference type="InterPro" id="IPR029052">
    <property type="entry name" value="Metallo-depent_PP-like"/>
</dbReference>
<dbReference type="AlphaFoldDB" id="A0A822YB17"/>
<dbReference type="InterPro" id="IPR004843">
    <property type="entry name" value="Calcineurin-like_PHP"/>
</dbReference>
<reference evidence="3 4" key="1">
    <citation type="journal article" date="2020" name="Mol. Biol. Evol.">
        <title>Distinct Expression and Methylation Patterns for Genes with Different Fates following a Single Whole-Genome Duplication in Flowering Plants.</title>
        <authorList>
            <person name="Shi T."/>
            <person name="Rahmani R.S."/>
            <person name="Gugger P.F."/>
            <person name="Wang M."/>
            <person name="Li H."/>
            <person name="Zhang Y."/>
            <person name="Li Z."/>
            <person name="Wang Q."/>
            <person name="Van de Peer Y."/>
            <person name="Marchal K."/>
            <person name="Chen J."/>
        </authorList>
    </citation>
    <scope>NUCLEOTIDE SEQUENCE [LARGE SCALE GENOMIC DNA]</scope>
    <source>
        <tissue evidence="3">Leaf</tissue>
    </source>
</reference>
<gene>
    <name evidence="3" type="ORF">HUJ06_030960</name>
</gene>
<name>A0A822YB17_NELNU</name>
<evidence type="ECO:0000259" key="2">
    <source>
        <dbReference type="Pfam" id="PF00149"/>
    </source>
</evidence>
<dbReference type="CDD" id="cd07383">
    <property type="entry name" value="MPP_Dcr2"/>
    <property type="match status" value="1"/>
</dbReference>
<dbReference type="Gene3D" id="3.60.21.10">
    <property type="match status" value="1"/>
</dbReference>
<evidence type="ECO:0000256" key="1">
    <source>
        <dbReference type="SAM" id="Phobius"/>
    </source>
</evidence>
<dbReference type="GO" id="GO:0016787">
    <property type="term" value="F:hydrolase activity"/>
    <property type="evidence" value="ECO:0007669"/>
    <property type="project" value="InterPro"/>
</dbReference>